<dbReference type="EMBL" id="SZOD01000687">
    <property type="protein sequence ID" value="TKI81629.1"/>
    <property type="molecule type" value="Genomic_DNA"/>
</dbReference>
<dbReference type="Gene3D" id="1.20.1170.10">
    <property type="match status" value="2"/>
</dbReference>
<evidence type="ECO:0000313" key="3">
    <source>
        <dbReference type="EMBL" id="TKI81629.1"/>
    </source>
</evidence>
<gene>
    <name evidence="2" type="ORF">B7492_13520</name>
    <name evidence="3" type="ORF">FC701_24345</name>
</gene>
<dbReference type="GO" id="GO:0016020">
    <property type="term" value="C:membrane"/>
    <property type="evidence" value="ECO:0007669"/>
    <property type="project" value="InterPro"/>
</dbReference>
<evidence type="ECO:0000256" key="1">
    <source>
        <dbReference type="SAM" id="Coils"/>
    </source>
</evidence>
<dbReference type="PANTHER" id="PTHR38443">
    <property type="match status" value="1"/>
</dbReference>
<dbReference type="InterPro" id="IPR008414">
    <property type="entry name" value="HBL"/>
</dbReference>
<dbReference type="Proteomes" id="UP000192932">
    <property type="component" value="Chromosome"/>
</dbReference>
<sequence length="466" mass="52565">MCEEILTLGCTTFTIKTVKNNSEEVYGMKNKIMTGFLITSIVTGATIPINTLATPIVQAETKQENIDISSALRKIGAHSKLTQTFIDGALASPNMQLEEVPSLNTTQFLIKQDMKEWSSELYPKLILLNSKSKGFATKFNSYYPTLKGFVDNKEDKEGFIDRLEVLQDMTITNKENVQRQINELTDLKLQVDKKLKNLDTDVVKAQSVLSSEGTGKIDKLKNEMLNTKKSIQNDLEQIALLPGALNEQGLKVFQEIYSLSKDIIEPAAQTAVVAYNKGKEINNTIVEAEKKAEQEATEKGKTAIEIEAAKKEAREAIEKSKKGEIAAAAVTKTKEYDLMKVIDPEKIKKTYSTFAEINKLTAEQRVYLNDLEKQNQKLYDLTTKLTVADLQKSMILFMQNDLHTFANQVDGEIELMKRYKEDLNLINNSITKLSTEVDTSNTQSQKDTLRRLKNVTNQLEEQVYKF</sequence>
<dbReference type="SUPFAM" id="SSF58100">
    <property type="entry name" value="Bacterial hemolysins"/>
    <property type="match status" value="1"/>
</dbReference>
<accession>A0A1W6AGY3</accession>
<dbReference type="EMBL" id="CP020743">
    <property type="protein sequence ID" value="ARJ25128.1"/>
    <property type="molecule type" value="Genomic_DNA"/>
</dbReference>
<keyword evidence="1" id="KW-0175">Coiled coil</keyword>
<dbReference type="Proteomes" id="UP000305524">
    <property type="component" value="Unassembled WGS sequence"/>
</dbReference>
<proteinExistence type="predicted"/>
<feature type="coiled-coil region" evidence="1">
    <location>
        <begin position="416"/>
        <end position="462"/>
    </location>
</feature>
<evidence type="ECO:0000313" key="2">
    <source>
        <dbReference type="EMBL" id="ARJ25128.1"/>
    </source>
</evidence>
<dbReference type="PANTHER" id="PTHR38443:SF2">
    <property type="entry name" value="NON-HEMOLYTIC ENTEROTOXIN LYTIC COMPONENT L1"/>
    <property type="match status" value="1"/>
</dbReference>
<protein>
    <submittedName>
        <fullName evidence="2">Hemolysin BL lytic component L2</fullName>
    </submittedName>
</protein>
<dbReference type="Pfam" id="PF05791">
    <property type="entry name" value="Bacillus_HBL"/>
    <property type="match status" value="1"/>
</dbReference>
<evidence type="ECO:0000313" key="4">
    <source>
        <dbReference type="Proteomes" id="UP000192932"/>
    </source>
</evidence>
<dbReference type="InterPro" id="IPR052785">
    <property type="entry name" value="Enterotoxin_cmpnt"/>
</dbReference>
<dbReference type="AlphaFoldDB" id="A0A1W6AGY3"/>
<evidence type="ECO:0000313" key="5">
    <source>
        <dbReference type="Proteomes" id="UP000305524"/>
    </source>
</evidence>
<feature type="coiled-coil region" evidence="1">
    <location>
        <begin position="174"/>
        <end position="237"/>
    </location>
</feature>
<reference evidence="2 4" key="1">
    <citation type="submission" date="2017-04" db="EMBL/GenBank/DDBJ databases">
        <title>The Characteristic of a Fine Plant Growth-Promoting Rhizobacteria Bacillus mycoides Gnyt1 and its Whole Genome Sequencing Analysis.</title>
        <authorList>
            <person name="Li J.H."/>
            <person name="Yao T."/>
        </authorList>
    </citation>
    <scope>NUCLEOTIDE SEQUENCE [LARGE SCALE GENOMIC DNA]</scope>
    <source>
        <strain evidence="2 4">Gnyt1</strain>
    </source>
</reference>
<reference evidence="3 5" key="2">
    <citation type="journal article" date="2019" name="Environ. Microbiol.">
        <title>An active ?-lactamase is a part of an orchestrated cell wall stress resistance network of Bacillus subtilis and related rhizosphere species.</title>
        <authorList>
            <person name="Bucher T."/>
            <person name="Keren-Paz A."/>
            <person name="Hausser J."/>
            <person name="Olender T."/>
            <person name="Cytryn E."/>
            <person name="Kolodkin-Gal I."/>
        </authorList>
    </citation>
    <scope>NUCLEOTIDE SEQUENCE [LARGE SCALE GENOMIC DNA]</scope>
    <source>
        <strain evidence="3 5">I186</strain>
    </source>
</reference>
<dbReference type="CDD" id="cd21116">
    <property type="entry name" value="ClyA-like"/>
    <property type="match status" value="1"/>
</dbReference>
<name>A0A1W6AGY3_BACMY</name>
<organism evidence="2 4">
    <name type="scientific">Bacillus mycoides</name>
    <dbReference type="NCBI Taxonomy" id="1405"/>
    <lineage>
        <taxon>Bacteria</taxon>
        <taxon>Bacillati</taxon>
        <taxon>Bacillota</taxon>
        <taxon>Bacilli</taxon>
        <taxon>Bacillales</taxon>
        <taxon>Bacillaceae</taxon>
        <taxon>Bacillus</taxon>
        <taxon>Bacillus cereus group</taxon>
    </lineage>
</organism>